<dbReference type="Pfam" id="PF11213">
    <property type="entry name" value="DUF3006"/>
    <property type="match status" value="1"/>
</dbReference>
<gene>
    <name evidence="2" type="ORF">ACFSBL_20255</name>
</gene>
<dbReference type="EMBL" id="JBHUDO010000004">
    <property type="protein sequence ID" value="MFD1648022.1"/>
    <property type="molecule type" value="Genomic_DNA"/>
</dbReference>
<organism evidence="2 3">
    <name type="scientific">Haloarchaeobius litoreus</name>
    <dbReference type="NCBI Taxonomy" id="755306"/>
    <lineage>
        <taxon>Archaea</taxon>
        <taxon>Methanobacteriati</taxon>
        <taxon>Methanobacteriota</taxon>
        <taxon>Stenosarchaea group</taxon>
        <taxon>Halobacteria</taxon>
        <taxon>Halobacteriales</taxon>
        <taxon>Halorubellaceae</taxon>
        <taxon>Haloarchaeobius</taxon>
    </lineage>
</organism>
<dbReference type="AlphaFoldDB" id="A0ABD6DP54"/>
<feature type="region of interest" description="Disordered" evidence="1">
    <location>
        <begin position="62"/>
        <end position="93"/>
    </location>
</feature>
<comment type="caution">
    <text evidence="2">The sequence shown here is derived from an EMBL/GenBank/DDBJ whole genome shotgun (WGS) entry which is preliminary data.</text>
</comment>
<sequence>MSEEYTAVLDRFEDSTAVLLLEQDGEQVDELLLKRCLLPEQGRHQDAVFEVMVSDVEVSIRNRAEKSEGRKERSQSRFDQLSKESPSGDADEL</sequence>
<keyword evidence="3" id="KW-1185">Reference proteome</keyword>
<protein>
    <submittedName>
        <fullName evidence="2">DUF3006 domain-containing protein</fullName>
    </submittedName>
</protein>
<feature type="compositionally biased region" description="Basic and acidic residues" evidence="1">
    <location>
        <begin position="62"/>
        <end position="82"/>
    </location>
</feature>
<dbReference type="Proteomes" id="UP001597034">
    <property type="component" value="Unassembled WGS sequence"/>
</dbReference>
<accession>A0ABD6DP54</accession>
<name>A0ABD6DP54_9EURY</name>
<dbReference type="InterPro" id="IPR021377">
    <property type="entry name" value="DUF3006"/>
</dbReference>
<reference evidence="2 3" key="1">
    <citation type="journal article" date="2019" name="Int. J. Syst. Evol. Microbiol.">
        <title>The Global Catalogue of Microorganisms (GCM) 10K type strain sequencing project: providing services to taxonomists for standard genome sequencing and annotation.</title>
        <authorList>
            <consortium name="The Broad Institute Genomics Platform"/>
            <consortium name="The Broad Institute Genome Sequencing Center for Infectious Disease"/>
            <person name="Wu L."/>
            <person name="Ma J."/>
        </authorList>
    </citation>
    <scope>NUCLEOTIDE SEQUENCE [LARGE SCALE GENOMIC DNA]</scope>
    <source>
        <strain evidence="2 3">CGMCC 1.10390</strain>
    </source>
</reference>
<proteinExistence type="predicted"/>
<evidence type="ECO:0000313" key="3">
    <source>
        <dbReference type="Proteomes" id="UP001597034"/>
    </source>
</evidence>
<evidence type="ECO:0000256" key="1">
    <source>
        <dbReference type="SAM" id="MobiDB-lite"/>
    </source>
</evidence>
<evidence type="ECO:0000313" key="2">
    <source>
        <dbReference type="EMBL" id="MFD1648022.1"/>
    </source>
</evidence>
<dbReference type="RefSeq" id="WP_256401503.1">
    <property type="nucleotide sequence ID" value="NZ_JANHJR010000004.1"/>
</dbReference>